<evidence type="ECO:0000313" key="1">
    <source>
        <dbReference type="EMBL" id="KAI9513491.1"/>
    </source>
</evidence>
<comment type="caution">
    <text evidence="1">The sequence shown here is derived from an EMBL/GenBank/DDBJ whole genome shotgun (WGS) entry which is preliminary data.</text>
</comment>
<organism evidence="1 2">
    <name type="scientific">Russula earlei</name>
    <dbReference type="NCBI Taxonomy" id="71964"/>
    <lineage>
        <taxon>Eukaryota</taxon>
        <taxon>Fungi</taxon>
        <taxon>Dikarya</taxon>
        <taxon>Basidiomycota</taxon>
        <taxon>Agaricomycotina</taxon>
        <taxon>Agaricomycetes</taxon>
        <taxon>Russulales</taxon>
        <taxon>Russulaceae</taxon>
        <taxon>Russula</taxon>
    </lineage>
</organism>
<protein>
    <submittedName>
        <fullName evidence="1">Uncharacterized protein</fullName>
    </submittedName>
</protein>
<dbReference type="Proteomes" id="UP001207468">
    <property type="component" value="Unassembled WGS sequence"/>
</dbReference>
<accession>A0ACC0UP94</accession>
<reference evidence="1" key="1">
    <citation type="submission" date="2021-03" db="EMBL/GenBank/DDBJ databases">
        <title>Evolutionary priming and transition to the ectomycorrhizal habit in an iconic lineage of mushroom-forming fungi: is preadaptation a requirement?</title>
        <authorList>
            <consortium name="DOE Joint Genome Institute"/>
            <person name="Looney B.P."/>
            <person name="Miyauchi S."/>
            <person name="Morin E."/>
            <person name="Drula E."/>
            <person name="Courty P.E."/>
            <person name="Chicoki N."/>
            <person name="Fauchery L."/>
            <person name="Kohler A."/>
            <person name="Kuo A."/>
            <person name="LaButti K."/>
            <person name="Pangilinan J."/>
            <person name="Lipzen A."/>
            <person name="Riley R."/>
            <person name="Andreopoulos W."/>
            <person name="He G."/>
            <person name="Johnson J."/>
            <person name="Barry K.W."/>
            <person name="Grigoriev I.V."/>
            <person name="Nagy L."/>
            <person name="Hibbett D."/>
            <person name="Henrissat B."/>
            <person name="Matheny P.B."/>
            <person name="Labbe J."/>
            <person name="Martin A.F."/>
        </authorList>
    </citation>
    <scope>NUCLEOTIDE SEQUENCE</scope>
    <source>
        <strain evidence="1">BPL698</strain>
    </source>
</reference>
<evidence type="ECO:0000313" key="2">
    <source>
        <dbReference type="Proteomes" id="UP001207468"/>
    </source>
</evidence>
<proteinExistence type="predicted"/>
<dbReference type="EMBL" id="JAGFNK010000001">
    <property type="protein sequence ID" value="KAI9513491.1"/>
    <property type="molecule type" value="Genomic_DNA"/>
</dbReference>
<sequence>MVTTPSIAADHEAKRQRITIERAKVVNLSKQLQIRLQYARLKVEHGWQRQSLNEVENLYFRHSTLKGKSKAPAPSSSSSARPSSSLCAAISSPLTASGPSPKAASASSRTTKGAKVAPEANQAAAPPASAPSPPPTVFVSSPPPAAVAVESPRGSPPLQLSTPAKSASPYATTRGTPTPSGGTPTQMQVSEGSSTRSATLSPSALSAFTQSHPVAQQQLSSAATMDFSSLSPFVTTPSFSSTNSSIAAPSSFVSPVPPSPFSPPTLAYLPSPFAPPPSSSAPIPSAPSLPMSQFATTSYPVAMPAPDVSASLSTFSLTQQSAFPSHVQTPHPPSPTPTPTPASVSTIIQPAPAPSLPPTPTAPPSTASKRTRSPAPPGPRRPGASTKKASTAVHGDPPARAAALVLSPVQDVRHTHRARTGSRHVGGRGRGRARRRLLAHVRLVLELALLRRGWLAQGGREQRWHRGEHVYSVRGRPRRARTGTRRQQR</sequence>
<name>A0ACC0UP94_9AGAM</name>
<keyword evidence="2" id="KW-1185">Reference proteome</keyword>
<gene>
    <name evidence="1" type="ORF">F5148DRAFT_1372456</name>
</gene>